<evidence type="ECO:0000313" key="6">
    <source>
        <dbReference type="Proteomes" id="UP000199462"/>
    </source>
</evidence>
<accession>A0A1I6IH21</accession>
<dbReference type="Gene3D" id="3.40.50.720">
    <property type="entry name" value="NAD(P)-binding Rossmann-like Domain"/>
    <property type="match status" value="1"/>
</dbReference>
<sequence>MQKLNRNNIEVSDVLPIKIVQFGEGNFLRAFVEYAFQTLNNEVGFNAGIAVVQPIDKGMVLMLNDQDGLYTLFTKGLENGVAVEKKELITNIVSGIDPYLNFNDFLNLSREPELEFVISNTTEAGISFVEIDEFNMAPPSSFPAKLTRLLFERFTYFNGASDRGLTIIPCELINYNSDTLKQIILDYISLWNLSKEFKYWILNSCTFHNTLVDRIVPGYPRDQIEAYNKQLNYQDNLIVSAETFFLWVIEGDEALKKKLPFHKTSLDVKIVNDMQPFRTRKVRILNGAHTAMVPFSLLYGNATVKETVEEDFTGPFIRSLVFDEVIPTLEMEKEELNEFANAVFDRFRNPFIKHQLASIALNSISKFKVRVLPSLLMYHQIKGNLPTKMVFAFACLIRFYKGNYNGNVMPVNDDNDVVSEMALLWKLCSMNEIATKVLGKTQYWGQDLNEIEGLTNAITTSLELIEEYGIEKGFLKLGQS</sequence>
<keyword evidence="6" id="KW-1185">Reference proteome</keyword>
<dbReference type="EMBL" id="FOYX01000001">
    <property type="protein sequence ID" value="SFR65964.1"/>
    <property type="molecule type" value="Genomic_DNA"/>
</dbReference>
<evidence type="ECO:0000259" key="4">
    <source>
        <dbReference type="Pfam" id="PF08125"/>
    </source>
</evidence>
<evidence type="ECO:0000256" key="1">
    <source>
        <dbReference type="ARBA" id="ARBA00023002"/>
    </source>
</evidence>
<dbReference type="InterPro" id="IPR013328">
    <property type="entry name" value="6PGD_dom2"/>
</dbReference>
<dbReference type="GO" id="GO:0019698">
    <property type="term" value="P:D-galacturonate catabolic process"/>
    <property type="evidence" value="ECO:0007669"/>
    <property type="project" value="TreeGrafter"/>
</dbReference>
<dbReference type="NCBIfam" id="NF002969">
    <property type="entry name" value="PRK03643.1"/>
    <property type="match status" value="1"/>
</dbReference>
<feature type="domain" description="Mannitol dehydrogenase C-terminal" evidence="4">
    <location>
        <begin position="273"/>
        <end position="464"/>
    </location>
</feature>
<evidence type="ECO:0000313" key="5">
    <source>
        <dbReference type="EMBL" id="SFR65964.1"/>
    </source>
</evidence>
<dbReference type="GO" id="GO:0009026">
    <property type="term" value="F:tagaturonate reductase activity"/>
    <property type="evidence" value="ECO:0007669"/>
    <property type="project" value="TreeGrafter"/>
</dbReference>
<dbReference type="InterPro" id="IPR008927">
    <property type="entry name" value="6-PGluconate_DH-like_C_sf"/>
</dbReference>
<dbReference type="InterPro" id="IPR013118">
    <property type="entry name" value="Mannitol_DH_C"/>
</dbReference>
<dbReference type="Pfam" id="PF08125">
    <property type="entry name" value="Mannitol_dh_C"/>
    <property type="match status" value="1"/>
</dbReference>
<dbReference type="InterPro" id="IPR036291">
    <property type="entry name" value="NAD(P)-bd_dom_sf"/>
</dbReference>
<dbReference type="PRINTS" id="PR00084">
    <property type="entry name" value="MTLDHDRGNASE"/>
</dbReference>
<name>A0A1I6IH21_9FLAO</name>
<dbReference type="RefSeq" id="WP_091902627.1">
    <property type="nucleotide sequence ID" value="NZ_FOYX01000001.1"/>
</dbReference>
<evidence type="ECO:0000256" key="2">
    <source>
        <dbReference type="ARBA" id="ARBA00023027"/>
    </source>
</evidence>
<gene>
    <name evidence="5" type="ORF">SAMN04488010_1703</name>
</gene>
<dbReference type="Pfam" id="PF01232">
    <property type="entry name" value="Mannitol_dh"/>
    <property type="match status" value="1"/>
</dbReference>
<evidence type="ECO:0000259" key="3">
    <source>
        <dbReference type="Pfam" id="PF01232"/>
    </source>
</evidence>
<dbReference type="PANTHER" id="PTHR30524:SF0">
    <property type="entry name" value="ALTRONATE OXIDOREDUCTASE-RELATED"/>
    <property type="match status" value="1"/>
</dbReference>
<feature type="domain" description="Mannitol dehydrogenase N-terminal" evidence="3">
    <location>
        <begin position="18"/>
        <end position="260"/>
    </location>
</feature>
<dbReference type="GO" id="GO:0008926">
    <property type="term" value="F:mannitol-1-phosphate 5-dehydrogenase activity"/>
    <property type="evidence" value="ECO:0007669"/>
    <property type="project" value="TreeGrafter"/>
</dbReference>
<dbReference type="AlphaFoldDB" id="A0A1I6IH21"/>
<reference evidence="6" key="1">
    <citation type="submission" date="2016-10" db="EMBL/GenBank/DDBJ databases">
        <authorList>
            <person name="Varghese N."/>
            <person name="Submissions S."/>
        </authorList>
    </citation>
    <scope>NUCLEOTIDE SEQUENCE [LARGE SCALE GENOMIC DNA]</scope>
    <source>
        <strain evidence="6">DSM 19891</strain>
    </source>
</reference>
<protein>
    <submittedName>
        <fullName evidence="5">Tagaturonate reductase</fullName>
    </submittedName>
</protein>
<dbReference type="SUPFAM" id="SSF51735">
    <property type="entry name" value="NAD(P)-binding Rossmann-fold domains"/>
    <property type="match status" value="1"/>
</dbReference>
<dbReference type="PANTHER" id="PTHR30524">
    <property type="entry name" value="MANNITOL-1-PHOSPHATE 5-DEHYDROGENASE"/>
    <property type="match status" value="1"/>
</dbReference>
<organism evidence="5 6">
    <name type="scientific">Maribacter stanieri</name>
    <dbReference type="NCBI Taxonomy" id="440514"/>
    <lineage>
        <taxon>Bacteria</taxon>
        <taxon>Pseudomonadati</taxon>
        <taxon>Bacteroidota</taxon>
        <taxon>Flavobacteriia</taxon>
        <taxon>Flavobacteriales</taxon>
        <taxon>Flavobacteriaceae</taxon>
        <taxon>Maribacter</taxon>
    </lineage>
</organism>
<proteinExistence type="predicted"/>
<dbReference type="GO" id="GO:0019592">
    <property type="term" value="P:mannitol catabolic process"/>
    <property type="evidence" value="ECO:0007669"/>
    <property type="project" value="TreeGrafter"/>
</dbReference>
<dbReference type="STRING" id="440514.SAMN04488010_1703"/>
<dbReference type="SUPFAM" id="SSF48179">
    <property type="entry name" value="6-phosphogluconate dehydrogenase C-terminal domain-like"/>
    <property type="match status" value="1"/>
</dbReference>
<dbReference type="GO" id="GO:0005829">
    <property type="term" value="C:cytosol"/>
    <property type="evidence" value="ECO:0007669"/>
    <property type="project" value="TreeGrafter"/>
</dbReference>
<dbReference type="Proteomes" id="UP000199462">
    <property type="component" value="Unassembled WGS sequence"/>
</dbReference>
<dbReference type="Gene3D" id="1.10.1040.10">
    <property type="entry name" value="N-(1-d-carboxylethyl)-l-norvaline Dehydrogenase, domain 2"/>
    <property type="match status" value="1"/>
</dbReference>
<dbReference type="InterPro" id="IPR000669">
    <property type="entry name" value="Mannitol_DH"/>
</dbReference>
<keyword evidence="1" id="KW-0560">Oxidoreductase</keyword>
<dbReference type="InterPro" id="IPR013131">
    <property type="entry name" value="Mannitol_DH_N"/>
</dbReference>
<keyword evidence="2" id="KW-0520">NAD</keyword>